<gene>
    <name evidence="2" type="ORF">AJAP_11010</name>
</gene>
<dbReference type="EMBL" id="CP008953">
    <property type="protein sequence ID" value="AIG75092.1"/>
    <property type="molecule type" value="Genomic_DNA"/>
</dbReference>
<feature type="transmembrane region" description="Helical" evidence="1">
    <location>
        <begin position="90"/>
        <end position="112"/>
    </location>
</feature>
<dbReference type="HOGENOM" id="CLU_076890_0_0_11"/>
<organism evidence="2 3">
    <name type="scientific">Amycolatopsis japonica</name>
    <dbReference type="NCBI Taxonomy" id="208439"/>
    <lineage>
        <taxon>Bacteria</taxon>
        <taxon>Bacillati</taxon>
        <taxon>Actinomycetota</taxon>
        <taxon>Actinomycetes</taxon>
        <taxon>Pseudonocardiales</taxon>
        <taxon>Pseudonocardiaceae</taxon>
        <taxon>Amycolatopsis</taxon>
        <taxon>Amycolatopsis japonica group</taxon>
    </lineage>
</organism>
<accession>A0A075ULT5</accession>
<keyword evidence="1" id="KW-0812">Transmembrane</keyword>
<name>A0A075ULT5_9PSEU</name>
<feature type="transmembrane region" description="Helical" evidence="1">
    <location>
        <begin position="165"/>
        <end position="184"/>
    </location>
</feature>
<evidence type="ECO:0000313" key="3">
    <source>
        <dbReference type="Proteomes" id="UP000028492"/>
    </source>
</evidence>
<keyword evidence="3" id="KW-1185">Reference proteome</keyword>
<dbReference type="Proteomes" id="UP000028492">
    <property type="component" value="Chromosome"/>
</dbReference>
<protein>
    <submittedName>
        <fullName evidence="2">Uncharacterized protein</fullName>
    </submittedName>
</protein>
<feature type="transmembrane region" description="Helical" evidence="1">
    <location>
        <begin position="230"/>
        <end position="250"/>
    </location>
</feature>
<feature type="transmembrane region" description="Helical" evidence="1">
    <location>
        <begin position="61"/>
        <end position="78"/>
    </location>
</feature>
<proteinExistence type="predicted"/>
<dbReference type="AlphaFoldDB" id="A0A075ULT5"/>
<evidence type="ECO:0000256" key="1">
    <source>
        <dbReference type="SAM" id="Phobius"/>
    </source>
</evidence>
<sequence length="329" mass="35259">MSGSELPGTLESMVDKGSRAVLHRPLMILAAAMAVLGVIALGGLVFDDRSLVNAPIWLKPLKFTISVGLYAVTLAWLIGQLTRGKRIGWWLGTVFAVGLGMDMALLFWQIAVRGRTLHFNRETPVDQWINNMVANGAFTGWAATAAIAILLLFQRLPDRAMNSALRAGAALSVAGIGIALLMFGPNEQQMAQFRAGERPSIVGAHAVGVPDGGPGLPVLGWSTVGGDMRIPHFFGIHAIQVLPLVAFGLLKLARRYPVLESEFVRRNLVRTASVGFAGLLVLLTWQAQRGQSIVHPDFWTLVAGTGIIAVVAAGSALSLRARRPMHQLV</sequence>
<keyword evidence="1" id="KW-1133">Transmembrane helix</keyword>
<dbReference type="eggNOG" id="ENOG502ZC42">
    <property type="taxonomic scope" value="Bacteria"/>
</dbReference>
<feature type="transmembrane region" description="Helical" evidence="1">
    <location>
        <begin position="299"/>
        <end position="319"/>
    </location>
</feature>
<feature type="transmembrane region" description="Helical" evidence="1">
    <location>
        <begin position="26"/>
        <end position="46"/>
    </location>
</feature>
<evidence type="ECO:0000313" key="2">
    <source>
        <dbReference type="EMBL" id="AIG75092.1"/>
    </source>
</evidence>
<dbReference type="STRING" id="208439.AJAP_11010"/>
<dbReference type="KEGG" id="aja:AJAP_11010"/>
<keyword evidence="1" id="KW-0472">Membrane</keyword>
<feature type="transmembrane region" description="Helical" evidence="1">
    <location>
        <begin position="271"/>
        <end position="287"/>
    </location>
</feature>
<feature type="transmembrane region" description="Helical" evidence="1">
    <location>
        <begin position="132"/>
        <end position="153"/>
    </location>
</feature>
<reference evidence="2 3" key="1">
    <citation type="journal article" date="2014" name="J. Biotechnol.">
        <title>Complete genome sequence of the actinobacterium Amycolatopsis japonica MG417-CF17(T) (=DSM 44213T) producing (S,S)-N,N'-ethylenediaminedisuccinic acid.</title>
        <authorList>
            <person name="Stegmann E."/>
            <person name="Albersmeier A."/>
            <person name="Spohn M."/>
            <person name="Gert H."/>
            <person name="Weber T."/>
            <person name="Wohlleben W."/>
            <person name="Kalinowski J."/>
            <person name="Ruckert C."/>
        </authorList>
    </citation>
    <scope>NUCLEOTIDE SEQUENCE [LARGE SCALE GENOMIC DNA]</scope>
    <source>
        <strain evidence="3">MG417-CF17 (DSM 44213)</strain>
    </source>
</reference>